<organism evidence="2">
    <name type="scientific">Oryza punctata</name>
    <name type="common">Red rice</name>
    <dbReference type="NCBI Taxonomy" id="4537"/>
    <lineage>
        <taxon>Eukaryota</taxon>
        <taxon>Viridiplantae</taxon>
        <taxon>Streptophyta</taxon>
        <taxon>Embryophyta</taxon>
        <taxon>Tracheophyta</taxon>
        <taxon>Spermatophyta</taxon>
        <taxon>Magnoliopsida</taxon>
        <taxon>Liliopsida</taxon>
        <taxon>Poales</taxon>
        <taxon>Poaceae</taxon>
        <taxon>BOP clade</taxon>
        <taxon>Oryzoideae</taxon>
        <taxon>Oryzeae</taxon>
        <taxon>Oryzinae</taxon>
        <taxon>Oryza</taxon>
    </lineage>
</organism>
<dbReference type="HOGENOM" id="CLU_046352_0_0_1"/>
<feature type="compositionally biased region" description="Low complexity" evidence="1">
    <location>
        <begin position="424"/>
        <end position="439"/>
    </location>
</feature>
<feature type="region of interest" description="Disordered" evidence="1">
    <location>
        <begin position="1"/>
        <end position="32"/>
    </location>
</feature>
<dbReference type="Proteomes" id="UP000026962">
    <property type="component" value="Chromosome 3"/>
</dbReference>
<feature type="compositionally biased region" description="Gly residues" evidence="1">
    <location>
        <begin position="372"/>
        <end position="423"/>
    </location>
</feature>
<keyword evidence="3" id="KW-1185">Reference proteome</keyword>
<dbReference type="PANTHER" id="PTHR37736">
    <property type="entry name" value="GLYCINE-RICH PROTEIN"/>
    <property type="match status" value="1"/>
</dbReference>
<accession>A0A0E0KHL1</accession>
<name>A0A0E0KHL1_ORYPU</name>
<feature type="compositionally biased region" description="Basic and acidic residues" evidence="1">
    <location>
        <begin position="342"/>
        <end position="357"/>
    </location>
</feature>
<dbReference type="eggNOG" id="ENOG502QPNI">
    <property type="taxonomic scope" value="Eukaryota"/>
</dbReference>
<proteinExistence type="predicted"/>
<reference evidence="2" key="1">
    <citation type="submission" date="2015-04" db="UniProtKB">
        <authorList>
            <consortium name="EnsemblPlants"/>
        </authorList>
    </citation>
    <scope>IDENTIFICATION</scope>
</reference>
<reference evidence="2" key="2">
    <citation type="submission" date="2018-05" db="EMBL/GenBank/DDBJ databases">
        <title>OpunRS2 (Oryza punctata Reference Sequence Version 2).</title>
        <authorList>
            <person name="Zhang J."/>
            <person name="Kudrna D."/>
            <person name="Lee S."/>
            <person name="Talag J."/>
            <person name="Welchert J."/>
            <person name="Wing R.A."/>
        </authorList>
    </citation>
    <scope>NUCLEOTIDE SEQUENCE [LARGE SCALE GENOMIC DNA]</scope>
</reference>
<dbReference type="AlphaFoldDB" id="A0A0E0KHL1"/>
<feature type="compositionally biased region" description="Low complexity" evidence="1">
    <location>
        <begin position="1"/>
        <end position="28"/>
    </location>
</feature>
<feature type="region of interest" description="Disordered" evidence="1">
    <location>
        <begin position="323"/>
        <end position="476"/>
    </location>
</feature>
<evidence type="ECO:0000313" key="3">
    <source>
        <dbReference type="Proteomes" id="UP000026962"/>
    </source>
</evidence>
<dbReference type="STRING" id="4537.A0A0E0KHL1"/>
<evidence type="ECO:0000256" key="1">
    <source>
        <dbReference type="SAM" id="MobiDB-lite"/>
    </source>
</evidence>
<dbReference type="EnsemblPlants" id="OPUNC03G27420.1">
    <property type="protein sequence ID" value="OPUNC03G27420.1"/>
    <property type="gene ID" value="OPUNC03G27420"/>
</dbReference>
<sequence length="476" mass="49740">MAAASPTGSSSSAPAAAAAMAAAAAAEATDGPTLSVVSKRLRALRKKHNRILQMEESLAGGRKLNKEQEEVLRSKPVVVALIDELERMRAPLAAALAEELSSRPAPSSSPSPAAAAAATGADSSVVEDLLALIYFGTLFDVKPQTEFVATMVARAQERDCCITYDYVTEDAADLLHLSDLDMVSALAALAASRPAAAVGVSHRDALQACAQHARLWLRRADEPIHPESSITYAAVRAKLDKIMASDYYTAQPEMPEMGAAVDLSAAVGSYGTGAAVQESMVVSPEAPAVEESLMAEGHKDEKEISQATETYNDNQPNVADAQNVEEEAPVNPSEEFSSAEVEQDKFEADVEEQERNADQQFTSRRPYQNQRGSGGRGGGRRGYQNGGRGGRGGRGMGGGGYQNGRGGGGGGGYQNGRGGGGGYYYNEPGYYQQRGYSNRGRGGRSGGGNSYYNNQGGGSQGGGHAHPGRVELGANA</sequence>
<dbReference type="Gramene" id="OPUNC03G27420.1">
    <property type="protein sequence ID" value="OPUNC03G27420.1"/>
    <property type="gene ID" value="OPUNC03G27420"/>
</dbReference>
<dbReference type="PANTHER" id="PTHR37736:SF1">
    <property type="entry name" value="GLYCINE-RICH PROTEIN"/>
    <property type="match status" value="1"/>
</dbReference>
<dbReference type="OMA" id="ACAQHAR"/>
<protein>
    <submittedName>
        <fullName evidence="2">Uncharacterized protein</fullName>
    </submittedName>
</protein>
<evidence type="ECO:0000313" key="2">
    <source>
        <dbReference type="EnsemblPlants" id="OPUNC03G27420.1"/>
    </source>
</evidence>
<feature type="compositionally biased region" description="Gly residues" evidence="1">
    <location>
        <begin position="443"/>
        <end position="465"/>
    </location>
</feature>